<evidence type="ECO:0000313" key="1">
    <source>
        <dbReference type="EMBL" id="KAK3772801.1"/>
    </source>
</evidence>
<organism evidence="1 2">
    <name type="scientific">Elysia crispata</name>
    <name type="common">lettuce slug</name>
    <dbReference type="NCBI Taxonomy" id="231223"/>
    <lineage>
        <taxon>Eukaryota</taxon>
        <taxon>Metazoa</taxon>
        <taxon>Spiralia</taxon>
        <taxon>Lophotrochozoa</taxon>
        <taxon>Mollusca</taxon>
        <taxon>Gastropoda</taxon>
        <taxon>Heterobranchia</taxon>
        <taxon>Euthyneura</taxon>
        <taxon>Panpulmonata</taxon>
        <taxon>Sacoglossa</taxon>
        <taxon>Placobranchoidea</taxon>
        <taxon>Plakobranchidae</taxon>
        <taxon>Elysia</taxon>
    </lineage>
</organism>
<accession>A0AAE1DJD6</accession>
<dbReference type="AlphaFoldDB" id="A0AAE1DJD6"/>
<keyword evidence="2" id="KW-1185">Reference proteome</keyword>
<reference evidence="1" key="1">
    <citation type="journal article" date="2023" name="G3 (Bethesda)">
        <title>A reference genome for the long-term kleptoplast-retaining sea slug Elysia crispata morphotype clarki.</title>
        <authorList>
            <person name="Eastman K.E."/>
            <person name="Pendleton A.L."/>
            <person name="Shaikh M.A."/>
            <person name="Suttiyut T."/>
            <person name="Ogas R."/>
            <person name="Tomko P."/>
            <person name="Gavelis G."/>
            <person name="Widhalm J.R."/>
            <person name="Wisecaver J.H."/>
        </authorList>
    </citation>
    <scope>NUCLEOTIDE SEQUENCE</scope>
    <source>
        <strain evidence="1">ECLA1</strain>
    </source>
</reference>
<proteinExistence type="predicted"/>
<sequence>MWNENPLRARCSTTYHSPSVSELGIP</sequence>
<protein>
    <submittedName>
        <fullName evidence="1">Uncharacterized protein</fullName>
    </submittedName>
</protein>
<gene>
    <name evidence="1" type="ORF">RRG08_011200</name>
</gene>
<evidence type="ECO:0000313" key="2">
    <source>
        <dbReference type="Proteomes" id="UP001283361"/>
    </source>
</evidence>
<comment type="caution">
    <text evidence="1">The sequence shown here is derived from an EMBL/GenBank/DDBJ whole genome shotgun (WGS) entry which is preliminary data.</text>
</comment>
<dbReference type="Proteomes" id="UP001283361">
    <property type="component" value="Unassembled WGS sequence"/>
</dbReference>
<dbReference type="EMBL" id="JAWDGP010003604">
    <property type="protein sequence ID" value="KAK3772801.1"/>
    <property type="molecule type" value="Genomic_DNA"/>
</dbReference>
<name>A0AAE1DJD6_9GAST</name>